<dbReference type="PANTHER" id="PTHR30537:SF74">
    <property type="entry name" value="HTH-TYPE TRANSCRIPTIONAL REGULATOR TRPI"/>
    <property type="match status" value="1"/>
</dbReference>
<dbReference type="InterPro" id="IPR058163">
    <property type="entry name" value="LysR-type_TF_proteobact-type"/>
</dbReference>
<evidence type="ECO:0000256" key="3">
    <source>
        <dbReference type="ARBA" id="ARBA00023125"/>
    </source>
</evidence>
<comment type="similarity">
    <text evidence="1">Belongs to the LysR transcriptional regulatory family.</text>
</comment>
<feature type="domain" description="HTH lysR-type" evidence="5">
    <location>
        <begin position="9"/>
        <end position="66"/>
    </location>
</feature>
<keyword evidence="3" id="KW-0238">DNA-binding</keyword>
<dbReference type="GO" id="GO:0006351">
    <property type="term" value="P:DNA-templated transcription"/>
    <property type="evidence" value="ECO:0007669"/>
    <property type="project" value="TreeGrafter"/>
</dbReference>
<evidence type="ECO:0000313" key="6">
    <source>
        <dbReference type="EMBL" id="RDD66917.1"/>
    </source>
</evidence>
<keyword evidence="2" id="KW-0805">Transcription regulation</keyword>
<dbReference type="InterPro" id="IPR000847">
    <property type="entry name" value="LysR_HTH_N"/>
</dbReference>
<evidence type="ECO:0000313" key="7">
    <source>
        <dbReference type="Proteomes" id="UP000253977"/>
    </source>
</evidence>
<dbReference type="PANTHER" id="PTHR30537">
    <property type="entry name" value="HTH-TYPE TRANSCRIPTIONAL REGULATOR"/>
    <property type="match status" value="1"/>
</dbReference>
<dbReference type="SUPFAM" id="SSF53850">
    <property type="entry name" value="Periplasmic binding protein-like II"/>
    <property type="match status" value="1"/>
</dbReference>
<protein>
    <submittedName>
        <fullName evidence="6">LysR family transcriptional regulator</fullName>
    </submittedName>
</protein>
<evidence type="ECO:0000256" key="1">
    <source>
        <dbReference type="ARBA" id="ARBA00009437"/>
    </source>
</evidence>
<dbReference type="InterPro" id="IPR036388">
    <property type="entry name" value="WH-like_DNA-bd_sf"/>
</dbReference>
<evidence type="ECO:0000256" key="4">
    <source>
        <dbReference type="ARBA" id="ARBA00023163"/>
    </source>
</evidence>
<dbReference type="Proteomes" id="UP000253977">
    <property type="component" value="Unassembled WGS sequence"/>
</dbReference>
<dbReference type="AlphaFoldDB" id="A0A369TS17"/>
<evidence type="ECO:0000259" key="5">
    <source>
        <dbReference type="PROSITE" id="PS50931"/>
    </source>
</evidence>
<dbReference type="PROSITE" id="PS50931">
    <property type="entry name" value="HTH_LYSR"/>
    <property type="match status" value="1"/>
</dbReference>
<comment type="caution">
    <text evidence="6">The sequence shown here is derived from an EMBL/GenBank/DDBJ whole genome shotgun (WGS) entry which is preliminary data.</text>
</comment>
<sequence length="300" mass="32936">MSLARRLLPPLGALRAIEALDRLGTAAAAASELNLSQSAVSRQLQTLEDHLGAPLLIRDRRSLGLRPEARDYAATVREALAQIANASVALRMGARGGELSLAILPSFGMRWLVPRLPDFTRRHPEVTINLTTRLRPFNFASEPFDAAIQFGDGWENTHRLELMREEVLPVCAPALLPQGPAPLDRLARLPLLHIQTRPEAWRDWFRHHGSDPGPLPGTTFDQFTTILQGALHGLGVALMPDYLVNEGLANGTLIRAADVAPVSLGAYHLVWPADRTPSPALDRFRDWLALQADEGEALPR</sequence>
<dbReference type="GO" id="GO:0043565">
    <property type="term" value="F:sequence-specific DNA binding"/>
    <property type="evidence" value="ECO:0007669"/>
    <property type="project" value="TreeGrafter"/>
</dbReference>
<evidence type="ECO:0000256" key="2">
    <source>
        <dbReference type="ARBA" id="ARBA00023015"/>
    </source>
</evidence>
<dbReference type="PRINTS" id="PR00039">
    <property type="entry name" value="HTHLYSR"/>
</dbReference>
<dbReference type="EMBL" id="QPMK01000004">
    <property type="protein sequence ID" value="RDD66917.1"/>
    <property type="molecule type" value="Genomic_DNA"/>
</dbReference>
<dbReference type="InterPro" id="IPR036390">
    <property type="entry name" value="WH_DNA-bd_sf"/>
</dbReference>
<dbReference type="OrthoDB" id="5526340at2"/>
<dbReference type="SUPFAM" id="SSF46785">
    <property type="entry name" value="Winged helix' DNA-binding domain"/>
    <property type="match status" value="1"/>
</dbReference>
<keyword evidence="7" id="KW-1185">Reference proteome</keyword>
<reference evidence="6 7" key="1">
    <citation type="submission" date="2018-07" db="EMBL/GenBank/DDBJ databases">
        <title>Thalassococcus profundi sp. nov., a marine bacterium isolated from deep seawater of Okinawa Trough.</title>
        <authorList>
            <person name="Yu M."/>
        </authorList>
    </citation>
    <scope>NUCLEOTIDE SEQUENCE [LARGE SCALE GENOMIC DNA]</scope>
    <source>
        <strain evidence="6 7">WRAS1</strain>
    </source>
</reference>
<dbReference type="Pfam" id="PF03466">
    <property type="entry name" value="LysR_substrate"/>
    <property type="match status" value="1"/>
</dbReference>
<keyword evidence="4" id="KW-0804">Transcription</keyword>
<dbReference type="GO" id="GO:0003700">
    <property type="term" value="F:DNA-binding transcription factor activity"/>
    <property type="evidence" value="ECO:0007669"/>
    <property type="project" value="InterPro"/>
</dbReference>
<gene>
    <name evidence="6" type="ORF">DU478_08210</name>
</gene>
<proteinExistence type="inferred from homology"/>
<dbReference type="Pfam" id="PF00126">
    <property type="entry name" value="HTH_1"/>
    <property type="match status" value="1"/>
</dbReference>
<dbReference type="Gene3D" id="1.10.10.10">
    <property type="entry name" value="Winged helix-like DNA-binding domain superfamily/Winged helix DNA-binding domain"/>
    <property type="match status" value="1"/>
</dbReference>
<organism evidence="6 7">
    <name type="scientific">Thalassococcus profundi</name>
    <dbReference type="NCBI Taxonomy" id="2282382"/>
    <lineage>
        <taxon>Bacteria</taxon>
        <taxon>Pseudomonadati</taxon>
        <taxon>Pseudomonadota</taxon>
        <taxon>Alphaproteobacteria</taxon>
        <taxon>Rhodobacterales</taxon>
        <taxon>Roseobacteraceae</taxon>
        <taxon>Thalassococcus</taxon>
    </lineage>
</organism>
<name>A0A369TS17_9RHOB</name>
<dbReference type="RefSeq" id="WP_114510462.1">
    <property type="nucleotide sequence ID" value="NZ_QPMK01000004.1"/>
</dbReference>
<dbReference type="Gene3D" id="3.40.190.10">
    <property type="entry name" value="Periplasmic binding protein-like II"/>
    <property type="match status" value="2"/>
</dbReference>
<dbReference type="InterPro" id="IPR005119">
    <property type="entry name" value="LysR_subst-bd"/>
</dbReference>
<accession>A0A369TS17</accession>